<accession>F4KSF4</accession>
<reference key="2">
    <citation type="submission" date="2011-04" db="EMBL/GenBank/DDBJ databases">
        <title>Complete sequence of chromosome of Haliscomenobacter hydrossis DSM 1100.</title>
        <authorList>
            <consortium name="US DOE Joint Genome Institute (JGI-PGF)"/>
            <person name="Lucas S."/>
            <person name="Han J."/>
            <person name="Lapidus A."/>
            <person name="Bruce D."/>
            <person name="Goodwin L."/>
            <person name="Pitluck S."/>
            <person name="Peters L."/>
            <person name="Kyrpides N."/>
            <person name="Mavromatis K."/>
            <person name="Ivanova N."/>
            <person name="Ovchinnikova G."/>
            <person name="Pagani I."/>
            <person name="Daligault H."/>
            <person name="Detter J.C."/>
            <person name="Han C."/>
            <person name="Land M."/>
            <person name="Hauser L."/>
            <person name="Markowitz V."/>
            <person name="Cheng J.-F."/>
            <person name="Hugenholtz P."/>
            <person name="Woyke T."/>
            <person name="Wu D."/>
            <person name="Verbarg S."/>
            <person name="Frueling A."/>
            <person name="Brambilla E."/>
            <person name="Klenk H.-P."/>
            <person name="Eisen J.A."/>
        </authorList>
    </citation>
    <scope>NUCLEOTIDE SEQUENCE</scope>
    <source>
        <strain>DSM 1100</strain>
    </source>
</reference>
<evidence type="ECO:0000313" key="2">
    <source>
        <dbReference type="EMBL" id="AEE53357.1"/>
    </source>
</evidence>
<dbReference type="InterPro" id="IPR045439">
    <property type="entry name" value="EAD11"/>
</dbReference>
<dbReference type="EMBL" id="CP002691">
    <property type="protein sequence ID" value="AEE53357.1"/>
    <property type="molecule type" value="Genomic_DNA"/>
</dbReference>
<dbReference type="Pfam" id="PF19964">
    <property type="entry name" value="EAD11"/>
    <property type="match status" value="1"/>
</dbReference>
<dbReference type="Proteomes" id="UP000008461">
    <property type="component" value="Chromosome"/>
</dbReference>
<dbReference type="KEGG" id="hhy:Halhy_5532"/>
<dbReference type="Pfam" id="PF13289">
    <property type="entry name" value="SIR2_2"/>
    <property type="match status" value="1"/>
</dbReference>
<proteinExistence type="predicted"/>
<gene>
    <name evidence="2" type="ordered locus">Halhy_5532</name>
</gene>
<dbReference type="OrthoDB" id="676137at2"/>
<dbReference type="HOGENOM" id="CLU_758132_0_0_10"/>
<dbReference type="AlphaFoldDB" id="F4KSF4"/>
<keyword evidence="3" id="KW-1185">Reference proteome</keyword>
<dbReference type="RefSeq" id="WP_013767887.1">
    <property type="nucleotide sequence ID" value="NC_015510.1"/>
</dbReference>
<reference evidence="2 3" key="1">
    <citation type="journal article" date="2011" name="Stand. Genomic Sci.">
        <title>Complete genome sequence of Haliscomenobacter hydrossis type strain (O).</title>
        <authorList>
            <consortium name="US DOE Joint Genome Institute (JGI-PGF)"/>
            <person name="Daligault H."/>
            <person name="Lapidus A."/>
            <person name="Zeytun A."/>
            <person name="Nolan M."/>
            <person name="Lucas S."/>
            <person name="Del Rio T.G."/>
            <person name="Tice H."/>
            <person name="Cheng J.F."/>
            <person name="Tapia R."/>
            <person name="Han C."/>
            <person name="Goodwin L."/>
            <person name="Pitluck S."/>
            <person name="Liolios K."/>
            <person name="Pagani I."/>
            <person name="Ivanova N."/>
            <person name="Huntemann M."/>
            <person name="Mavromatis K."/>
            <person name="Mikhailova N."/>
            <person name="Pati A."/>
            <person name="Chen A."/>
            <person name="Palaniappan K."/>
            <person name="Land M."/>
            <person name="Hauser L."/>
            <person name="Brambilla E.M."/>
            <person name="Rohde M."/>
            <person name="Verbarg S."/>
            <person name="Goker M."/>
            <person name="Bristow J."/>
            <person name="Eisen J.A."/>
            <person name="Markowitz V."/>
            <person name="Hugenholtz P."/>
            <person name="Kyrpides N.C."/>
            <person name="Klenk H.P."/>
            <person name="Woyke T."/>
        </authorList>
    </citation>
    <scope>NUCLEOTIDE SEQUENCE [LARGE SCALE GENOMIC DNA]</scope>
    <source>
        <strain evidence="3">ATCC 27775 / DSM 1100 / LMG 10767 / O</strain>
    </source>
</reference>
<feature type="domain" description="Effector-associated" evidence="1">
    <location>
        <begin position="289"/>
        <end position="365"/>
    </location>
</feature>
<dbReference type="eggNOG" id="ENOG50317M3">
    <property type="taxonomic scope" value="Bacteria"/>
</dbReference>
<name>F4KSF4_HALH1</name>
<sequence length="365" mass="42029">MPQPLDYNAAEWKRIFNTLLDQIEHQQCVLLLGPELAQVEGQPIQQLLREQLLADYATEISYYYPRDGLFLFTDELAKGDVQGGVRLFYKNPDLGAKMDETIFKKIAQIPFHLVLSISPDNFLSDVCYKYGVKHRSAFFHHRGDAVQLIDPPSKEIPLVYQLFGRFSQDDSLVLDYEDLFRLLQAGLGAPGLPEKLRAALDRAKTFIFLGFDFEKWYSQLLLRLLTGEKAIRKYALNTQIAESQTHTFLVKQFEIAFLGDEMAFFEHLYQECQQRLKLRQLTEPNSPAARQVIQLVQEGEPERALEVLKGIPGLDSSIANDIVMLSARYLNLKQNQEKGLMDSRDYWPEFNRIIDAILELSQHLP</sequence>
<protein>
    <recommendedName>
        <fullName evidence="1">Effector-associated domain-containing protein</fullName>
    </recommendedName>
</protein>
<evidence type="ECO:0000259" key="1">
    <source>
        <dbReference type="Pfam" id="PF19964"/>
    </source>
</evidence>
<organism evidence="2 3">
    <name type="scientific">Haliscomenobacter hydrossis (strain ATCC 27775 / DSM 1100 / LMG 10767 / O)</name>
    <dbReference type="NCBI Taxonomy" id="760192"/>
    <lineage>
        <taxon>Bacteria</taxon>
        <taxon>Pseudomonadati</taxon>
        <taxon>Bacteroidota</taxon>
        <taxon>Saprospiria</taxon>
        <taxon>Saprospirales</taxon>
        <taxon>Haliscomenobacteraceae</taxon>
        <taxon>Haliscomenobacter</taxon>
    </lineage>
</organism>
<dbReference type="STRING" id="760192.Halhy_5532"/>
<evidence type="ECO:0000313" key="3">
    <source>
        <dbReference type="Proteomes" id="UP000008461"/>
    </source>
</evidence>